<gene>
    <name evidence="1" type="ORF">CCHLO57077_00008969</name>
</gene>
<keyword evidence="2" id="KW-1185">Reference proteome</keyword>
<reference evidence="1" key="1">
    <citation type="submission" date="2023-01" db="EMBL/GenBank/DDBJ databases">
        <authorList>
            <person name="Piombo E."/>
        </authorList>
    </citation>
    <scope>NUCLEOTIDE SEQUENCE</scope>
</reference>
<name>A0AA35MGS9_9HYPO</name>
<dbReference type="EMBL" id="CABFNP030001282">
    <property type="protein sequence ID" value="CAI6096304.1"/>
    <property type="molecule type" value="Genomic_DNA"/>
</dbReference>
<protein>
    <submittedName>
        <fullName evidence="1">Uncharacterized protein</fullName>
    </submittedName>
</protein>
<organism evidence="1 2">
    <name type="scientific">Clonostachys chloroleuca</name>
    <dbReference type="NCBI Taxonomy" id="1926264"/>
    <lineage>
        <taxon>Eukaryota</taxon>
        <taxon>Fungi</taxon>
        <taxon>Dikarya</taxon>
        <taxon>Ascomycota</taxon>
        <taxon>Pezizomycotina</taxon>
        <taxon>Sordariomycetes</taxon>
        <taxon>Hypocreomycetidae</taxon>
        <taxon>Hypocreales</taxon>
        <taxon>Bionectriaceae</taxon>
        <taxon>Clonostachys</taxon>
    </lineage>
</organism>
<dbReference type="Proteomes" id="UP001160390">
    <property type="component" value="Unassembled WGS sequence"/>
</dbReference>
<comment type="caution">
    <text evidence="1">The sequence shown here is derived from an EMBL/GenBank/DDBJ whole genome shotgun (WGS) entry which is preliminary data.</text>
</comment>
<evidence type="ECO:0000313" key="1">
    <source>
        <dbReference type="EMBL" id="CAI6096304.1"/>
    </source>
</evidence>
<dbReference type="AlphaFoldDB" id="A0AA35MGS9"/>
<sequence>MPPVRLLREVPQNGEKGEVVSRNNHDPVVLVKRDHLLNISLRLFRVVGMASLDFGEGDIIAALRVYMFSEELARANIQAEVELGFRPEGRGRQLLGDRSILAGPPLRCMMTDIRPHEDESFGRVSIVSLDIFTMLLGLTYTWRLEQIEALVFKIVDGWKASDC</sequence>
<evidence type="ECO:0000313" key="2">
    <source>
        <dbReference type="Proteomes" id="UP001160390"/>
    </source>
</evidence>
<proteinExistence type="predicted"/>
<accession>A0AA35MGS9</accession>